<dbReference type="Proteomes" id="UP001341281">
    <property type="component" value="Chromosome 10"/>
</dbReference>
<dbReference type="Gene3D" id="3.60.10.10">
    <property type="entry name" value="Endonuclease/exonuclease/phosphatase"/>
    <property type="match status" value="1"/>
</dbReference>
<name>A0AAQ3USE5_PASNO</name>
<keyword evidence="2" id="KW-1185">Reference proteome</keyword>
<sequence>MQKHQIDVICLQETMVTKISDSLTRSIGRGGNFSWTWSLADGHSGGLLVGVNEDKFSVVNACQGRRYQYLILKEESSAECWGVMNVYGPVKDAEKSDFLKDIKDKILNDSSGLIVGDTQLRELCRNGSRYTWSNNQTLPVMVVLDRVFVSNSWEAKFPLVSLRALTKVGSDHTSLLVRTGEQNIKVEKIFRFEPSWMLVEGFKEEVMKTWIVRGDEYVLNYWKNLMTGLRKFMKGWSMNVGRGETRKKKDCLIQSIKQLDDLAGVQTLTVEKWQERYNMEKQIMEIYEREEVSWQRRGGENWLLKGDNNTSYFHGIANGRKRRCMIRKVIDDDGSKLEDEKSIREHVDLFYKKLFGSEPEPTIKLGEGIFKKASEEGFVKGLVPDLVEGGLTHLQYADDTILFLSDLEEEYRNVKFLLFCFEELSGMRINYSKSEVFPIGLEEVEKRRVADLFHCKMGLFPMKYLGIPIGDRRLSKAEMMALVDKVMGYVQDWMKLQMATEELQGDADRMKALIESW</sequence>
<evidence type="ECO:0008006" key="3">
    <source>
        <dbReference type="Google" id="ProtNLM"/>
    </source>
</evidence>
<dbReference type="PANTHER" id="PTHR33116:SF87">
    <property type="entry name" value="OS01G0158850 PROTEIN"/>
    <property type="match status" value="1"/>
</dbReference>
<protein>
    <recommendedName>
        <fullName evidence="3">Reverse transcriptase domain-containing protein</fullName>
    </recommendedName>
</protein>
<accession>A0AAQ3USE5</accession>
<dbReference type="EMBL" id="CP144754">
    <property type="protein sequence ID" value="WVZ96593.1"/>
    <property type="molecule type" value="Genomic_DNA"/>
</dbReference>
<dbReference type="PANTHER" id="PTHR33116">
    <property type="entry name" value="REVERSE TRANSCRIPTASE ZINC-BINDING DOMAIN-CONTAINING PROTEIN-RELATED-RELATED"/>
    <property type="match status" value="1"/>
</dbReference>
<dbReference type="InterPro" id="IPR036691">
    <property type="entry name" value="Endo/exonu/phosph_ase_sf"/>
</dbReference>
<evidence type="ECO:0000313" key="2">
    <source>
        <dbReference type="Proteomes" id="UP001341281"/>
    </source>
</evidence>
<organism evidence="1 2">
    <name type="scientific">Paspalum notatum var. saurae</name>
    <dbReference type="NCBI Taxonomy" id="547442"/>
    <lineage>
        <taxon>Eukaryota</taxon>
        <taxon>Viridiplantae</taxon>
        <taxon>Streptophyta</taxon>
        <taxon>Embryophyta</taxon>
        <taxon>Tracheophyta</taxon>
        <taxon>Spermatophyta</taxon>
        <taxon>Magnoliopsida</taxon>
        <taxon>Liliopsida</taxon>
        <taxon>Poales</taxon>
        <taxon>Poaceae</taxon>
        <taxon>PACMAD clade</taxon>
        <taxon>Panicoideae</taxon>
        <taxon>Andropogonodae</taxon>
        <taxon>Paspaleae</taxon>
        <taxon>Paspalinae</taxon>
        <taxon>Paspalum</taxon>
    </lineage>
</organism>
<reference evidence="1 2" key="1">
    <citation type="submission" date="2024-02" db="EMBL/GenBank/DDBJ databases">
        <title>High-quality chromosome-scale genome assembly of Pensacola bahiagrass (Paspalum notatum Flugge var. saurae).</title>
        <authorList>
            <person name="Vega J.M."/>
            <person name="Podio M."/>
            <person name="Orjuela J."/>
            <person name="Siena L.A."/>
            <person name="Pessino S.C."/>
            <person name="Combes M.C."/>
            <person name="Mariac C."/>
            <person name="Albertini E."/>
            <person name="Pupilli F."/>
            <person name="Ortiz J.P.A."/>
            <person name="Leblanc O."/>
        </authorList>
    </citation>
    <scope>NUCLEOTIDE SEQUENCE [LARGE SCALE GENOMIC DNA]</scope>
    <source>
        <strain evidence="1">R1</strain>
        <tissue evidence="1">Leaf</tissue>
    </source>
</reference>
<evidence type="ECO:0000313" key="1">
    <source>
        <dbReference type="EMBL" id="WVZ96593.1"/>
    </source>
</evidence>
<proteinExistence type="predicted"/>
<gene>
    <name evidence="1" type="ORF">U9M48_042209</name>
</gene>
<dbReference type="AlphaFoldDB" id="A0AAQ3USE5"/>
<dbReference type="SUPFAM" id="SSF56219">
    <property type="entry name" value="DNase I-like"/>
    <property type="match status" value="1"/>
</dbReference>